<dbReference type="PANTHER" id="PTHR33930:SF2">
    <property type="entry name" value="BLR3452 PROTEIN"/>
    <property type="match status" value="1"/>
</dbReference>
<dbReference type="NCBIfam" id="TIGR00778">
    <property type="entry name" value="ahpD_dom"/>
    <property type="match status" value="1"/>
</dbReference>
<gene>
    <name evidence="2" type="ORF">ACFSUC_19125</name>
</gene>
<dbReference type="RefSeq" id="WP_379931282.1">
    <property type="nucleotide sequence ID" value="NZ_JBHUMM010000045.1"/>
</dbReference>
<name>A0ABW5RF06_9BACL</name>
<keyword evidence="3" id="KW-1185">Reference proteome</keyword>
<protein>
    <submittedName>
        <fullName evidence="2">Carboxymuconolactone decarboxylase family protein</fullName>
    </submittedName>
</protein>
<dbReference type="InterPro" id="IPR004675">
    <property type="entry name" value="AhpD_core"/>
</dbReference>
<evidence type="ECO:0000313" key="3">
    <source>
        <dbReference type="Proteomes" id="UP001597497"/>
    </source>
</evidence>
<organism evidence="2 3">
    <name type="scientific">Marinicrinis sediminis</name>
    <dbReference type="NCBI Taxonomy" id="1652465"/>
    <lineage>
        <taxon>Bacteria</taxon>
        <taxon>Bacillati</taxon>
        <taxon>Bacillota</taxon>
        <taxon>Bacilli</taxon>
        <taxon>Bacillales</taxon>
        <taxon>Paenibacillaceae</taxon>
    </lineage>
</organism>
<sequence length="99" mass="10689">MQNHMPKMVESYHHFTAECFREGALSASEKQLIALGISLINNNEVCTYYHVEEALQHGATQEQVLEAAAVAAALGGGHAMSQGVTRVQEALHQAGKTVQ</sequence>
<accession>A0ABW5RF06</accession>
<dbReference type="InterPro" id="IPR029032">
    <property type="entry name" value="AhpD-like"/>
</dbReference>
<dbReference type="SUPFAM" id="SSF69118">
    <property type="entry name" value="AhpD-like"/>
    <property type="match status" value="1"/>
</dbReference>
<dbReference type="PANTHER" id="PTHR33930">
    <property type="entry name" value="ALKYL HYDROPEROXIDE REDUCTASE AHPD"/>
    <property type="match status" value="1"/>
</dbReference>
<dbReference type="Pfam" id="PF02627">
    <property type="entry name" value="CMD"/>
    <property type="match status" value="1"/>
</dbReference>
<feature type="domain" description="Carboxymuconolactone decarboxylase-like" evidence="1">
    <location>
        <begin position="6"/>
        <end position="84"/>
    </location>
</feature>
<reference evidence="3" key="1">
    <citation type="journal article" date="2019" name="Int. J. Syst. Evol. Microbiol.">
        <title>The Global Catalogue of Microorganisms (GCM) 10K type strain sequencing project: providing services to taxonomists for standard genome sequencing and annotation.</title>
        <authorList>
            <consortium name="The Broad Institute Genomics Platform"/>
            <consortium name="The Broad Institute Genome Sequencing Center for Infectious Disease"/>
            <person name="Wu L."/>
            <person name="Ma J."/>
        </authorList>
    </citation>
    <scope>NUCLEOTIDE SEQUENCE [LARGE SCALE GENOMIC DNA]</scope>
    <source>
        <strain evidence="3">KCTC 33676</strain>
    </source>
</reference>
<dbReference type="Gene3D" id="1.20.1290.10">
    <property type="entry name" value="AhpD-like"/>
    <property type="match status" value="1"/>
</dbReference>
<dbReference type="InterPro" id="IPR003779">
    <property type="entry name" value="CMD-like"/>
</dbReference>
<evidence type="ECO:0000313" key="2">
    <source>
        <dbReference type="EMBL" id="MFD2673667.1"/>
    </source>
</evidence>
<comment type="caution">
    <text evidence="2">The sequence shown here is derived from an EMBL/GenBank/DDBJ whole genome shotgun (WGS) entry which is preliminary data.</text>
</comment>
<evidence type="ECO:0000259" key="1">
    <source>
        <dbReference type="Pfam" id="PF02627"/>
    </source>
</evidence>
<dbReference type="EMBL" id="JBHUMM010000045">
    <property type="protein sequence ID" value="MFD2673667.1"/>
    <property type="molecule type" value="Genomic_DNA"/>
</dbReference>
<dbReference type="Proteomes" id="UP001597497">
    <property type="component" value="Unassembled WGS sequence"/>
</dbReference>
<proteinExistence type="predicted"/>